<dbReference type="Proteomes" id="UP000649232">
    <property type="component" value="Unassembled WGS sequence"/>
</dbReference>
<sequence length="344" mass="39091">MSANDLLGLTTDCGWEIFEKISTKQHSGGNFCVRYLVRDSSGNVAFLKAMDLSRAFQFQDRLKAMNDLTSHYLFEREVLNKCKDKNMTKVVVPLSAGEIRLKNQLPPLDEVYFIVFERAENDLRQAFLNSPPDRWYCFFRAIKHTCIGLEQLHGARIAHQDIKPSNILNFEKEVSKVADLGRVIDSDGESPFSQNYFAGDPNYAPIEIVLKVKVNSFNERYLADLNAVGSLIYQTLMGVQITGALTSEALHISPAIQRLDYHQALPVFETAFFTLMDRLHQECKARFDIEIANAVANTVTEMCHPNYKKRGAPKANNTRARANMRRYTSKINGILRLLKIKGFV</sequence>
<dbReference type="Pfam" id="PF00069">
    <property type="entry name" value="Pkinase"/>
    <property type="match status" value="1"/>
</dbReference>
<dbReference type="SUPFAM" id="SSF56112">
    <property type="entry name" value="Protein kinase-like (PK-like)"/>
    <property type="match status" value="1"/>
</dbReference>
<evidence type="ECO:0000256" key="2">
    <source>
        <dbReference type="ARBA" id="ARBA00022679"/>
    </source>
</evidence>
<evidence type="ECO:0000313" key="8">
    <source>
        <dbReference type="Proteomes" id="UP000649232"/>
    </source>
</evidence>
<protein>
    <recommendedName>
        <fullName evidence="1">non-specific serine/threonine protein kinase</fullName>
        <ecNumber evidence="1">2.7.11.1</ecNumber>
    </recommendedName>
</protein>
<organism evidence="7 8">
    <name type="scientific">Paraglaciecola chathamensis</name>
    <dbReference type="NCBI Taxonomy" id="368405"/>
    <lineage>
        <taxon>Bacteria</taxon>
        <taxon>Pseudomonadati</taxon>
        <taxon>Pseudomonadota</taxon>
        <taxon>Gammaproteobacteria</taxon>
        <taxon>Alteromonadales</taxon>
        <taxon>Alteromonadaceae</taxon>
        <taxon>Paraglaciecola</taxon>
    </lineage>
</organism>
<dbReference type="SMART" id="SM00220">
    <property type="entry name" value="S_TKc"/>
    <property type="match status" value="1"/>
</dbReference>
<gene>
    <name evidence="7" type="ORF">JEU11_03670</name>
</gene>
<dbReference type="PANTHER" id="PTHR43671">
    <property type="entry name" value="SERINE/THREONINE-PROTEIN KINASE NEK"/>
    <property type="match status" value="1"/>
</dbReference>
<dbReference type="EMBL" id="JAEILT010000004">
    <property type="protein sequence ID" value="MBJ2135542.1"/>
    <property type="molecule type" value="Genomic_DNA"/>
</dbReference>
<keyword evidence="2" id="KW-0808">Transferase</keyword>
<comment type="caution">
    <text evidence="7">The sequence shown here is derived from an EMBL/GenBank/DDBJ whole genome shotgun (WGS) entry which is preliminary data.</text>
</comment>
<feature type="domain" description="Protein kinase" evidence="6">
    <location>
        <begin position="20"/>
        <end position="307"/>
    </location>
</feature>
<evidence type="ECO:0000256" key="3">
    <source>
        <dbReference type="ARBA" id="ARBA00022741"/>
    </source>
</evidence>
<reference evidence="7 8" key="1">
    <citation type="submission" date="2020-12" db="EMBL/GenBank/DDBJ databases">
        <title>Draft genome sequences of nine environmental bacterial isolates colonizing plastic.</title>
        <authorList>
            <person name="Borre I."/>
            <person name="Sonnenschein E.C."/>
        </authorList>
    </citation>
    <scope>NUCLEOTIDE SEQUENCE [LARGE SCALE GENOMIC DNA]</scope>
    <source>
        <strain evidence="7 8">IB30</strain>
    </source>
</reference>
<keyword evidence="3" id="KW-0547">Nucleotide-binding</keyword>
<keyword evidence="4" id="KW-0418">Kinase</keyword>
<evidence type="ECO:0000256" key="5">
    <source>
        <dbReference type="ARBA" id="ARBA00022840"/>
    </source>
</evidence>
<dbReference type="InterPro" id="IPR000719">
    <property type="entry name" value="Prot_kinase_dom"/>
</dbReference>
<dbReference type="InterPro" id="IPR050660">
    <property type="entry name" value="NEK_Ser/Thr_kinase"/>
</dbReference>
<proteinExistence type="predicted"/>
<dbReference type="PROSITE" id="PS50011">
    <property type="entry name" value="PROTEIN_KINASE_DOM"/>
    <property type="match status" value="1"/>
</dbReference>
<dbReference type="PANTHER" id="PTHR43671:SF13">
    <property type="entry name" value="SERINE_THREONINE-PROTEIN KINASE NEK2"/>
    <property type="match status" value="1"/>
</dbReference>
<dbReference type="EC" id="2.7.11.1" evidence="1"/>
<keyword evidence="5" id="KW-0067">ATP-binding</keyword>
<name>A0ABS0WAP8_9ALTE</name>
<dbReference type="InterPro" id="IPR011009">
    <property type="entry name" value="Kinase-like_dom_sf"/>
</dbReference>
<accession>A0ABS0WAP8</accession>
<dbReference type="Gene3D" id="1.10.510.10">
    <property type="entry name" value="Transferase(Phosphotransferase) domain 1"/>
    <property type="match status" value="1"/>
</dbReference>
<evidence type="ECO:0000256" key="4">
    <source>
        <dbReference type="ARBA" id="ARBA00022777"/>
    </source>
</evidence>
<dbReference type="RefSeq" id="WP_198823705.1">
    <property type="nucleotide sequence ID" value="NZ_JAEILT010000004.1"/>
</dbReference>
<evidence type="ECO:0000313" key="7">
    <source>
        <dbReference type="EMBL" id="MBJ2135542.1"/>
    </source>
</evidence>
<evidence type="ECO:0000259" key="6">
    <source>
        <dbReference type="PROSITE" id="PS50011"/>
    </source>
</evidence>
<evidence type="ECO:0000256" key="1">
    <source>
        <dbReference type="ARBA" id="ARBA00012513"/>
    </source>
</evidence>